<dbReference type="Gene3D" id="2.170.140.10">
    <property type="entry name" value="Chitin binding domain"/>
    <property type="match status" value="14"/>
</dbReference>
<keyword evidence="5" id="KW-0325">Glycoprotein</keyword>
<evidence type="ECO:0000256" key="3">
    <source>
        <dbReference type="ARBA" id="ARBA00022737"/>
    </source>
</evidence>
<accession>A0A9N9R7C2</accession>
<evidence type="ECO:0000313" key="10">
    <source>
        <dbReference type="Proteomes" id="UP001153714"/>
    </source>
</evidence>
<dbReference type="InterPro" id="IPR036508">
    <property type="entry name" value="Chitin-bd_dom_sf"/>
</dbReference>
<feature type="compositionally biased region" description="Gly residues" evidence="6">
    <location>
        <begin position="414"/>
        <end position="442"/>
    </location>
</feature>
<protein>
    <recommendedName>
        <fullName evidence="8">Chitin-binding type-2 domain-containing protein</fullName>
    </recommendedName>
</protein>
<feature type="compositionally biased region" description="Gly residues" evidence="6">
    <location>
        <begin position="1256"/>
        <end position="1277"/>
    </location>
</feature>
<feature type="compositionally biased region" description="Gly residues" evidence="6">
    <location>
        <begin position="911"/>
        <end position="932"/>
    </location>
</feature>
<dbReference type="SUPFAM" id="SSF57625">
    <property type="entry name" value="Invertebrate chitin-binding proteins"/>
    <property type="match status" value="14"/>
</dbReference>
<keyword evidence="1" id="KW-0147">Chitin-binding</keyword>
<feature type="domain" description="Chitin-binding type-2" evidence="8">
    <location>
        <begin position="1499"/>
        <end position="1556"/>
    </location>
</feature>
<dbReference type="InterPro" id="IPR002557">
    <property type="entry name" value="Chitin-bd_dom"/>
</dbReference>
<feature type="domain" description="Chitin-binding type-2" evidence="8">
    <location>
        <begin position="218"/>
        <end position="275"/>
    </location>
</feature>
<feature type="compositionally biased region" description="Acidic residues" evidence="6">
    <location>
        <begin position="1014"/>
        <end position="1025"/>
    </location>
</feature>
<keyword evidence="2 7" id="KW-0732">Signal</keyword>
<feature type="compositionally biased region" description="Acidic residues" evidence="6">
    <location>
        <begin position="86"/>
        <end position="96"/>
    </location>
</feature>
<feature type="domain" description="Chitin-binding type-2" evidence="8">
    <location>
        <begin position="710"/>
        <end position="767"/>
    </location>
</feature>
<dbReference type="GO" id="GO:0008061">
    <property type="term" value="F:chitin binding"/>
    <property type="evidence" value="ECO:0007669"/>
    <property type="project" value="UniProtKB-KW"/>
</dbReference>
<feature type="region of interest" description="Disordered" evidence="6">
    <location>
        <begin position="178"/>
        <end position="200"/>
    </location>
</feature>
<feature type="domain" description="Chitin-binding type-2" evidence="8">
    <location>
        <begin position="343"/>
        <end position="400"/>
    </location>
</feature>
<feature type="compositionally biased region" description="Acidic residues" evidence="6">
    <location>
        <begin position="1129"/>
        <end position="1140"/>
    </location>
</feature>
<feature type="compositionally biased region" description="Gly residues" evidence="6">
    <location>
        <begin position="1141"/>
        <end position="1162"/>
    </location>
</feature>
<dbReference type="EMBL" id="OU893334">
    <property type="protein sequence ID" value="CAG9790986.1"/>
    <property type="molecule type" value="Genomic_DNA"/>
</dbReference>
<feature type="region of interest" description="Disordered" evidence="6">
    <location>
        <begin position="774"/>
        <end position="818"/>
    </location>
</feature>
<feature type="compositionally biased region" description="Acidic residues" evidence="6">
    <location>
        <begin position="1359"/>
        <end position="1370"/>
    </location>
</feature>
<feature type="region of interest" description="Disordered" evidence="6">
    <location>
        <begin position="1129"/>
        <end position="1162"/>
    </location>
</feature>
<dbReference type="InterPro" id="IPR051940">
    <property type="entry name" value="Chitin_bind-dev_reg"/>
</dbReference>
<evidence type="ECO:0000256" key="7">
    <source>
        <dbReference type="SAM" id="SignalP"/>
    </source>
</evidence>
<proteinExistence type="predicted"/>
<evidence type="ECO:0000256" key="1">
    <source>
        <dbReference type="ARBA" id="ARBA00022669"/>
    </source>
</evidence>
<feature type="compositionally biased region" description="Acidic residues" evidence="6">
    <location>
        <begin position="898"/>
        <end position="910"/>
    </location>
</feature>
<feature type="domain" description="Chitin-binding type-2" evidence="8">
    <location>
        <begin position="1180"/>
        <end position="1237"/>
    </location>
</feature>
<feature type="domain" description="Chitin-binding type-2" evidence="8">
    <location>
        <begin position="585"/>
        <end position="642"/>
    </location>
</feature>
<feature type="domain" description="Chitin-binding type-2" evidence="8">
    <location>
        <begin position="24"/>
        <end position="81"/>
    </location>
</feature>
<feature type="region of interest" description="Disordered" evidence="6">
    <location>
        <begin position="1014"/>
        <end position="1047"/>
    </location>
</feature>
<feature type="region of interest" description="Disordered" evidence="6">
    <location>
        <begin position="409"/>
        <end position="442"/>
    </location>
</feature>
<feature type="region of interest" description="Disordered" evidence="6">
    <location>
        <begin position="898"/>
        <end position="932"/>
    </location>
</feature>
<evidence type="ECO:0000259" key="8">
    <source>
        <dbReference type="PROSITE" id="PS50940"/>
    </source>
</evidence>
<dbReference type="PANTHER" id="PTHR23301">
    <property type="entry name" value="CHITIN BINDING PERITROPHIN-A"/>
    <property type="match status" value="1"/>
</dbReference>
<feature type="region of interest" description="Disordered" evidence="6">
    <location>
        <begin position="282"/>
        <end position="325"/>
    </location>
</feature>
<feature type="signal peptide" evidence="7">
    <location>
        <begin position="1"/>
        <end position="20"/>
    </location>
</feature>
<feature type="compositionally biased region" description="Gly residues" evidence="6">
    <location>
        <begin position="185"/>
        <end position="200"/>
    </location>
</feature>
<feature type="region of interest" description="Disordered" evidence="6">
    <location>
        <begin position="523"/>
        <end position="568"/>
    </location>
</feature>
<sequence length="1579" mass="161515">MKNTLLLLLCAFALATATSGDVYPNGCPKDHDIEQLFPHNNCHKFYQCWDGKLVVHTCPSKLYFSVEENRCEWAIEVDCSGREVPEDNNDSDENDNEDKGNEGSTCNCNPEEAPAICAAKDSNGELVAHENCNQFYICNEGAPVTISCPGNLLFNPYENKCDWPDKVQCDNRVIPDGEDCDDNGNEGGDNGGEGNGDNDNGDGGNGGGTCNCNPEEAPAICQAEDSNDVLVAHENCNQFYVCSQGAPVALSCPGNLLFNPYKNQCDWPDKVECGDRVIPDGEDCDDNSNEGGDNGGGDNGGNGGGDNGGNGGGDNGGEGDGDNDNGDGGNGGGTCNCNPEEAPAICQAEDSNDVLVAHENCNQFYVCSQGAPVALSCPGNLLFNPYKNQCDWPDKVECGNRVIPDGEDCDDNGNEGGGNGGGDNGGNGGGDNGGEGNGDNDNGDGGNGGGTCNCKPEEAPAICQAEDSNDVLVAHENCNQFYVCSQGAPVALSCPGNLLFNPYKNQCDWPDKVECGDRVIPDGEDCDDNSNEGGDNGGGDNGGNGDGDNGGNGGGDNEGEGDGDNDNGDGGNGGGTCNCNPEEAPAICQAEDSNDVLVAHENCNQFYICSQGAPVALSCPGNLLFNPYKNQCDWPDKVECGDRVIPDGEDCDDNSNEGGDNGGGDNGGNEGGDNGGNGGGDNGGEGDGDNDNGDGGNGGGTCNCNPEEAPAICQAEDSNDVLVAHENCNQFYICSQGAPVALSCPGNLLFNPYKNQCDWPDKVECGDRVIPDGEDCDDNSNEGGDNGGGDNGGNGGGDNGGNGGGDNEGEGDGDNDNGDGGNGGGTCNCNPEEAPAICAAEDSNGELVAHENCNQFYICSAGVPVVLSCPANLLFNPYKNICDWPDKVECGNRVIPDGEDCDDNDNEGDDNGGNGSGDNGGNGGGDNGGEGNGDGGNGGGTCNCNPEEAPAICAAEDSNGELVAHENCNQFYICSAGAPVVLSCPGNLLFNPYKNICDWPDKVECGNRVIPDGEDCDDNDNEGDDNGGNGSGDNGGNGGGDNGGEGNGDGGNGGGTCNCNPEEAPAICAAEDSNGELVAHENCNQFYICSAGAPVVLSCPGNLLFNPYKNICDWPDKVECGNRVIPDGEDCDDNDNEGDDNGGNGSGDNGGNGGGDNGGEGNGDGGNGGGTCNCNPEEAPAICAAEDSNGELVAHENCNQFYICSAGAPVVLSCPGNLLFNPYKNICDWPDKVECGNRVIPDGEDCDDNDNEGDDNGGNGSGDNGGNGGGDNGGEGNGDGGNGGGTCNCNPEEAPAICAAEDSNGELVAHENCNQFYICSAGAPVVLSCPGNLLFNPYKNICDWPDKVECGNRVIPDGEDCDGNDNEGDDNGGNGSGDNGGNGGGDNGGEDNGDGGNGGGTCNCNPEDAPAICAAEDSNGVLIAHENCNQFYICSGGAPVTLSCPGDLLFNPYTNKCDWADNVKCIRNDNDDTKEEEVKELSCLEASGGAGNDDPRLASAICSSDNSEGVLIAHENCNQFYICNHNEPVAMSCPASLLFNPHNDKCDWSHCVECGRRINNRTFSSLNKHLSARQVLRVL</sequence>
<feature type="domain" description="Chitin-binding type-2" evidence="8">
    <location>
        <begin position="114"/>
        <end position="171"/>
    </location>
</feature>
<dbReference type="Pfam" id="PF01607">
    <property type="entry name" value="CBM_14"/>
    <property type="match status" value="14"/>
</dbReference>
<feature type="compositionally biased region" description="Gly residues" evidence="6">
    <location>
        <begin position="659"/>
        <end position="683"/>
    </location>
</feature>
<feature type="domain" description="Chitin-binding type-2" evidence="8">
    <location>
        <begin position="1295"/>
        <end position="1352"/>
    </location>
</feature>
<keyword evidence="4" id="KW-1015">Disulfide bond</keyword>
<keyword evidence="3" id="KW-0677">Repeat</keyword>
<feature type="region of interest" description="Disordered" evidence="6">
    <location>
        <begin position="1244"/>
        <end position="1277"/>
    </location>
</feature>
<feature type="compositionally biased region" description="Gly residues" evidence="6">
    <location>
        <begin position="292"/>
        <end position="316"/>
    </location>
</feature>
<feature type="compositionally biased region" description="Acidic residues" evidence="6">
    <location>
        <begin position="1244"/>
        <end position="1255"/>
    </location>
</feature>
<dbReference type="SMART" id="SM00494">
    <property type="entry name" value="ChtBD2"/>
    <property type="match status" value="14"/>
</dbReference>
<feature type="domain" description="Chitin-binding type-2" evidence="8">
    <location>
        <begin position="1410"/>
        <end position="1467"/>
    </location>
</feature>
<reference evidence="9" key="2">
    <citation type="submission" date="2022-10" db="EMBL/GenBank/DDBJ databases">
        <authorList>
            <consortium name="ENA_rothamsted_submissions"/>
            <consortium name="culmorum"/>
            <person name="King R."/>
        </authorList>
    </citation>
    <scope>NUCLEOTIDE SEQUENCE</scope>
</reference>
<dbReference type="GO" id="GO:0005576">
    <property type="term" value="C:extracellular region"/>
    <property type="evidence" value="ECO:0007669"/>
    <property type="project" value="InterPro"/>
</dbReference>
<evidence type="ECO:0000313" key="9">
    <source>
        <dbReference type="EMBL" id="CAG9790986.1"/>
    </source>
</evidence>
<evidence type="ECO:0000256" key="5">
    <source>
        <dbReference type="ARBA" id="ARBA00023180"/>
    </source>
</evidence>
<feature type="compositionally biased region" description="Acidic residues" evidence="6">
    <location>
        <begin position="557"/>
        <end position="567"/>
    </location>
</feature>
<dbReference type="OrthoDB" id="9987187at2759"/>
<feature type="domain" description="Chitin-binding type-2" evidence="8">
    <location>
        <begin position="1065"/>
        <end position="1122"/>
    </location>
</feature>
<feature type="compositionally biased region" description="Gly residues" evidence="6">
    <location>
        <begin position="1371"/>
        <end position="1387"/>
    </location>
</feature>
<feature type="compositionally biased region" description="Gly residues" evidence="6">
    <location>
        <begin position="534"/>
        <end position="556"/>
    </location>
</feature>
<dbReference type="PROSITE" id="PS50940">
    <property type="entry name" value="CHIT_BIND_II"/>
    <property type="match status" value="14"/>
</dbReference>
<dbReference type="PANTHER" id="PTHR23301:SF0">
    <property type="entry name" value="CHITIN-BINDING TYPE-2 DOMAIN-CONTAINING PROTEIN-RELATED"/>
    <property type="match status" value="1"/>
</dbReference>
<gene>
    <name evidence="9" type="ORF">DIATSA_LOCUS8626</name>
</gene>
<evidence type="ECO:0000256" key="2">
    <source>
        <dbReference type="ARBA" id="ARBA00022729"/>
    </source>
</evidence>
<feature type="region of interest" description="Disordered" evidence="6">
    <location>
        <begin position="1359"/>
        <end position="1392"/>
    </location>
</feature>
<feature type="domain" description="Chitin-binding type-2" evidence="8">
    <location>
        <begin position="950"/>
        <end position="1007"/>
    </location>
</feature>
<feature type="compositionally biased region" description="Gly residues" evidence="6">
    <location>
        <begin position="784"/>
        <end position="806"/>
    </location>
</feature>
<evidence type="ECO:0000256" key="4">
    <source>
        <dbReference type="ARBA" id="ARBA00023157"/>
    </source>
</evidence>
<evidence type="ECO:0000256" key="6">
    <source>
        <dbReference type="SAM" id="MobiDB-lite"/>
    </source>
</evidence>
<dbReference type="Proteomes" id="UP001153714">
    <property type="component" value="Chromosome 3"/>
</dbReference>
<name>A0A9N9R7C2_9NEOP</name>
<feature type="region of interest" description="Disordered" evidence="6">
    <location>
        <begin position="82"/>
        <end position="106"/>
    </location>
</feature>
<feature type="domain" description="Chitin-binding type-2" evidence="8">
    <location>
        <begin position="460"/>
        <end position="517"/>
    </location>
</feature>
<organism evidence="9 10">
    <name type="scientific">Diatraea saccharalis</name>
    <name type="common">sugarcane borer</name>
    <dbReference type="NCBI Taxonomy" id="40085"/>
    <lineage>
        <taxon>Eukaryota</taxon>
        <taxon>Metazoa</taxon>
        <taxon>Ecdysozoa</taxon>
        <taxon>Arthropoda</taxon>
        <taxon>Hexapoda</taxon>
        <taxon>Insecta</taxon>
        <taxon>Pterygota</taxon>
        <taxon>Neoptera</taxon>
        <taxon>Endopterygota</taxon>
        <taxon>Lepidoptera</taxon>
        <taxon>Glossata</taxon>
        <taxon>Ditrysia</taxon>
        <taxon>Pyraloidea</taxon>
        <taxon>Crambidae</taxon>
        <taxon>Crambinae</taxon>
        <taxon>Diatraea</taxon>
    </lineage>
</organism>
<feature type="compositionally biased region" description="Gly residues" evidence="6">
    <location>
        <begin position="1026"/>
        <end position="1047"/>
    </location>
</feature>
<feature type="compositionally biased region" description="Acidic residues" evidence="6">
    <location>
        <begin position="807"/>
        <end position="817"/>
    </location>
</feature>
<feature type="domain" description="Chitin-binding type-2" evidence="8">
    <location>
        <begin position="835"/>
        <end position="892"/>
    </location>
</feature>
<feature type="region of interest" description="Disordered" evidence="6">
    <location>
        <begin position="648"/>
        <end position="692"/>
    </location>
</feature>
<feature type="chain" id="PRO_5040344076" description="Chitin-binding type-2 domain-containing protein" evidence="7">
    <location>
        <begin position="21"/>
        <end position="1579"/>
    </location>
</feature>
<keyword evidence="10" id="KW-1185">Reference proteome</keyword>
<reference evidence="9" key="1">
    <citation type="submission" date="2021-12" db="EMBL/GenBank/DDBJ databases">
        <authorList>
            <person name="King R."/>
        </authorList>
    </citation>
    <scope>NUCLEOTIDE SEQUENCE</scope>
</reference>